<dbReference type="Pfam" id="PF05721">
    <property type="entry name" value="PhyH"/>
    <property type="match status" value="1"/>
</dbReference>
<evidence type="ECO:0000256" key="1">
    <source>
        <dbReference type="ARBA" id="ARBA00005830"/>
    </source>
</evidence>
<dbReference type="SUPFAM" id="SSF51197">
    <property type="entry name" value="Clavaminate synthase-like"/>
    <property type="match status" value="1"/>
</dbReference>
<evidence type="ECO:0000313" key="4">
    <source>
        <dbReference type="Proteomes" id="UP000038802"/>
    </source>
</evidence>
<dbReference type="Proteomes" id="UP000039021">
    <property type="component" value="Unassembled WGS sequence"/>
</dbReference>
<evidence type="ECO:0000313" key="2">
    <source>
        <dbReference type="EMBL" id="COV22671.1"/>
    </source>
</evidence>
<keyword evidence="2" id="KW-0560">Oxidoreductase</keyword>
<dbReference type="STRING" id="115862.BBG46_08020"/>
<dbReference type="GO" id="GO:0016706">
    <property type="term" value="F:2-oxoglutarate-dependent dioxygenase activity"/>
    <property type="evidence" value="ECO:0007669"/>
    <property type="project" value="UniProtKB-ARBA"/>
</dbReference>
<dbReference type="EMBL" id="CSAE01000061">
    <property type="protein sequence ID" value="COV22671.1"/>
    <property type="molecule type" value="Genomic_DNA"/>
</dbReference>
<gene>
    <name evidence="2" type="ORF">ERS007703_00876</name>
    <name evidence="3" type="ORF">ERS007739_00016</name>
</gene>
<evidence type="ECO:0000313" key="5">
    <source>
        <dbReference type="Proteomes" id="UP000039021"/>
    </source>
</evidence>
<dbReference type="EMBL" id="CSBK01000003">
    <property type="protein sequence ID" value="COW76338.1"/>
    <property type="molecule type" value="Genomic_DNA"/>
</dbReference>
<dbReference type="Gene3D" id="2.60.120.620">
    <property type="entry name" value="q2cbj1_9rhob like domain"/>
    <property type="match status" value="1"/>
</dbReference>
<proteinExistence type="inferred from homology"/>
<sequence>MNKRSMIPVKVENNTSLDQVQDALNCVGYAVVEDVLDEASLAATRDRMYRVQERILTEIGKERLARAGELGVLRLMMKYDPHFFTFLEIPEVLSIVDRVLSETAILHLQNGFILPSFPPFSTPDVFQNAFHQDFPRVLSGYIASVNIMFAIDPFTRDTGATLVVPGSHQRIEKPDHTYLARNAVPVQCAAGSLFVFDSTLWHAAGRNTSGKDRLAINHQFTRSFFKQQIDYVRALGDAVVLEQPARTQQLLGWYSRVVTNLDEYYQPPDKRLYRKGQG</sequence>
<dbReference type="AlphaFoldDB" id="A0A0U0S4V2"/>
<keyword evidence="2" id="KW-0223">Dioxygenase</keyword>
<dbReference type="GO" id="GO:0005506">
    <property type="term" value="F:iron ion binding"/>
    <property type="evidence" value="ECO:0007669"/>
    <property type="project" value="UniProtKB-ARBA"/>
</dbReference>
<reference evidence="2" key="3">
    <citation type="submission" date="2015-03" db="EMBL/GenBank/DDBJ databases">
        <authorList>
            <person name="Murphy D."/>
        </authorList>
    </citation>
    <scope>NUCLEOTIDE SEQUENCE [LARGE SCALE GENOMIC DNA]</scope>
    <source>
        <strain evidence="2">K00500041</strain>
    </source>
</reference>
<dbReference type="PANTHER" id="PTHR20883">
    <property type="entry name" value="PHYTANOYL-COA DIOXYGENASE DOMAIN CONTAINING 1"/>
    <property type="match status" value="1"/>
</dbReference>
<dbReference type="InterPro" id="IPR008775">
    <property type="entry name" value="Phytyl_CoA_dOase-like"/>
</dbReference>
<dbReference type="PANTHER" id="PTHR20883:SF48">
    <property type="entry name" value="ECTOINE DIOXYGENASE"/>
    <property type="match status" value="1"/>
</dbReference>
<protein>
    <submittedName>
        <fullName evidence="2">Phytanoyl-CoA dioxygenase</fullName>
    </submittedName>
</protein>
<dbReference type="Proteomes" id="UP000038802">
    <property type="component" value="Unassembled WGS sequence"/>
</dbReference>
<organism evidence="2 4">
    <name type="scientific">Mycobacterium tuberculosis</name>
    <dbReference type="NCBI Taxonomy" id="1773"/>
    <lineage>
        <taxon>Bacteria</taxon>
        <taxon>Bacillati</taxon>
        <taxon>Actinomycetota</taxon>
        <taxon>Actinomycetes</taxon>
        <taxon>Mycobacteriales</taxon>
        <taxon>Mycobacteriaceae</taxon>
        <taxon>Mycobacterium</taxon>
        <taxon>Mycobacterium tuberculosis complex</taxon>
    </lineage>
</organism>
<reference evidence="4 5" key="1">
    <citation type="submission" date="2015-03" db="EMBL/GenBank/DDBJ databases">
        <authorList>
            <consortium name="Pathogen Informatics"/>
        </authorList>
    </citation>
    <scope>NUCLEOTIDE SEQUENCE [LARGE SCALE GENOMIC DNA]</scope>
    <source>
        <strain evidence="4">K00500041</strain>
        <strain evidence="5">N09902308</strain>
    </source>
</reference>
<evidence type="ECO:0000313" key="3">
    <source>
        <dbReference type="EMBL" id="COW76338.1"/>
    </source>
</evidence>
<reference evidence="3" key="2">
    <citation type="submission" date="2015-03" db="EMBL/GenBank/DDBJ databases">
        <authorList>
            <consortium name="Pathogen Informatics"/>
            <person name="Murphy D."/>
        </authorList>
    </citation>
    <scope>NUCLEOTIDE SEQUENCE</scope>
    <source>
        <strain evidence="3">N09902308</strain>
    </source>
</reference>
<accession>A0A0U0S4V2</accession>
<name>A0A0U0S4V2_MYCTX</name>
<comment type="similarity">
    <text evidence="1">Belongs to the PhyH family.</text>
</comment>